<organism evidence="4 5">
    <name type="scientific">Chamaesiphon polymorphus CCALA 037</name>
    <dbReference type="NCBI Taxonomy" id="2107692"/>
    <lineage>
        <taxon>Bacteria</taxon>
        <taxon>Bacillati</taxon>
        <taxon>Cyanobacteriota</taxon>
        <taxon>Cyanophyceae</taxon>
        <taxon>Gomontiellales</taxon>
        <taxon>Chamaesiphonaceae</taxon>
        <taxon>Chamaesiphon</taxon>
    </lineage>
</organism>
<dbReference type="RefSeq" id="WP_106299280.1">
    <property type="nucleotide sequence ID" value="NZ_PVWO01000001.1"/>
</dbReference>
<dbReference type="Pfam" id="PF00245">
    <property type="entry name" value="Alk_phosphatase"/>
    <property type="match status" value="1"/>
</dbReference>
<keyword evidence="3" id="KW-0862">Zinc</keyword>
<feature type="active site" description="Phosphoserine intermediate" evidence="2">
    <location>
        <position position="141"/>
    </location>
</feature>
<evidence type="ECO:0000313" key="5">
    <source>
        <dbReference type="Proteomes" id="UP000238937"/>
    </source>
</evidence>
<keyword evidence="3" id="KW-0460">Magnesium</keyword>
<dbReference type="Proteomes" id="UP000238937">
    <property type="component" value="Unassembled WGS sequence"/>
</dbReference>
<reference evidence="4 5" key="1">
    <citation type="submission" date="2018-03" db="EMBL/GenBank/DDBJ databases">
        <title>The ancient ancestry and fast evolution of plastids.</title>
        <authorList>
            <person name="Moore K.R."/>
            <person name="Magnabosco C."/>
            <person name="Momper L."/>
            <person name="Gold D.A."/>
            <person name="Bosak T."/>
            <person name="Fournier G.P."/>
        </authorList>
    </citation>
    <scope>NUCLEOTIDE SEQUENCE [LARGE SCALE GENOMIC DNA]</scope>
    <source>
        <strain evidence="4 5">CCALA 037</strain>
    </source>
</reference>
<keyword evidence="5" id="KW-1185">Reference proteome</keyword>
<comment type="cofactor">
    <cofactor evidence="3">
        <name>Mg(2+)</name>
        <dbReference type="ChEBI" id="CHEBI:18420"/>
    </cofactor>
    <text evidence="3">Binds 1 Mg(2+) ion.</text>
</comment>
<dbReference type="AlphaFoldDB" id="A0A2T1GNU2"/>
<keyword evidence="1" id="KW-0597">Phosphoprotein</keyword>
<dbReference type="SMART" id="SM00098">
    <property type="entry name" value="alkPPc"/>
    <property type="match status" value="1"/>
</dbReference>
<dbReference type="InterPro" id="IPR011049">
    <property type="entry name" value="Serralysin-like_metalloprot_C"/>
</dbReference>
<dbReference type="GO" id="GO:0046872">
    <property type="term" value="F:metal ion binding"/>
    <property type="evidence" value="ECO:0007669"/>
    <property type="project" value="UniProtKB-KW"/>
</dbReference>
<sequence length="757" mass="78500">MAKNTIIMIGDGLGWEMARAAAIYKQIQEGKTGTTLADFYTAGAGTGLNMQTLTGYGAVTTYGTIIPNAAGVYSTGNAAVSGSSDVTGVNPITPGFTFNPAFNTGTGSTGNLVGYDPVKGGVNPWTVGTDREYIKANVPDSANTATTLYSGIKSYNNAIGVDIYEKPVETAFSIAAEQGKSVGIVSSVPIDHATPAAAAANVNRRNKYDGDYPGLDNILQQQLREYQPTVLLGGGHPLSSSGALAMDYTYVKESTYKELSTKPNTNLYDYTFLERGANAAQVLANAAASIDPNAGDRLFGLYGARGQDGNLPVSSANGDYSTTGLAMFSVNSSKGLAQDTVRPLRAGETDAQFIATERNQNPTLDDLTKAALTVLGKDPDGFALTIEGGDIDWAAHDNNIDNLIGTVLDFDKSVGSVIKWIEANGGWAENQLIVTADHDHYLNLNNDFPALIRANAANGISALTENDTIAGSGNYWGTSATDKYQWGSHSNRPVPVYYQGAGTEQLLASVGTGYEAYGKQVQGIPGFIDQVDIGQTLIASVTETAQKELVAGTAGNDLLIATPSGSIDGVYDTVFSGAGSDTVDLEFNTNARNNRVDLGSGADVIYVSRNDRAFGGAGNDIFEAINSKGGNRMSGGAGDDDFYLGSNDYALGGVGADRFYASNGGGNTISGGAGADQFWIANAELPGAGNKVVDFQIGTDVIGIVAASSLGISASTLKLTQVGADTTINFGAQTLATLIGIQATSLNTGNASQFVFG</sequence>
<feature type="binding site" evidence="3">
    <location>
        <position position="192"/>
    </location>
    <ligand>
        <name>Mg(2+)</name>
        <dbReference type="ChEBI" id="CHEBI:18420"/>
    </ligand>
</feature>
<dbReference type="PANTHER" id="PTHR11596">
    <property type="entry name" value="ALKALINE PHOSPHATASE"/>
    <property type="match status" value="1"/>
</dbReference>
<feature type="binding site" evidence="3">
    <location>
        <position position="387"/>
    </location>
    <ligand>
        <name>Mg(2+)</name>
        <dbReference type="ChEBI" id="CHEBI:18420"/>
    </ligand>
</feature>
<feature type="binding site" evidence="3">
    <location>
        <position position="392"/>
    </location>
    <ligand>
        <name>Zn(2+)</name>
        <dbReference type="ChEBI" id="CHEBI:29105"/>
        <label>2</label>
    </ligand>
</feature>
<dbReference type="Gene3D" id="2.150.10.10">
    <property type="entry name" value="Serralysin-like metalloprotease, C-terminal"/>
    <property type="match status" value="1"/>
</dbReference>
<dbReference type="GO" id="GO:0004035">
    <property type="term" value="F:alkaline phosphatase activity"/>
    <property type="evidence" value="ECO:0007669"/>
    <property type="project" value="TreeGrafter"/>
</dbReference>
<protein>
    <submittedName>
        <fullName evidence="4">Alkaline phosphatase</fullName>
    </submittedName>
</protein>
<dbReference type="OrthoDB" id="9794455at2"/>
<name>A0A2T1GNU2_9CYAN</name>
<evidence type="ECO:0000313" key="4">
    <source>
        <dbReference type="EMBL" id="PSB59625.1"/>
    </source>
</evidence>
<evidence type="ECO:0000256" key="1">
    <source>
        <dbReference type="ARBA" id="ARBA00022553"/>
    </source>
</evidence>
<comment type="cofactor">
    <cofactor evidence="3">
        <name>Zn(2+)</name>
        <dbReference type="ChEBI" id="CHEBI:29105"/>
    </cofactor>
    <text evidence="3">Binds 2 Zn(2+) ions.</text>
</comment>
<feature type="binding site" evidence="3">
    <location>
        <position position="438"/>
    </location>
    <ligand>
        <name>Zn(2+)</name>
        <dbReference type="ChEBI" id="CHEBI:29105"/>
        <label>2</label>
    </ligand>
</feature>
<evidence type="ECO:0000256" key="2">
    <source>
        <dbReference type="PIRSR" id="PIRSR601952-1"/>
    </source>
</evidence>
<dbReference type="InterPro" id="IPR017850">
    <property type="entry name" value="Alkaline_phosphatase_core_sf"/>
</dbReference>
<comment type="caution">
    <text evidence="4">The sequence shown here is derived from an EMBL/GenBank/DDBJ whole genome shotgun (WGS) entry which is preliminary data.</text>
</comment>
<dbReference type="EMBL" id="PVWO01000001">
    <property type="protein sequence ID" value="PSB59625.1"/>
    <property type="molecule type" value="Genomic_DNA"/>
</dbReference>
<gene>
    <name evidence="4" type="ORF">C7B77_00065</name>
</gene>
<feature type="binding site" evidence="3">
    <location>
        <position position="437"/>
    </location>
    <ligand>
        <name>Zn(2+)</name>
        <dbReference type="ChEBI" id="CHEBI:29105"/>
        <label>2</label>
    </ligand>
</feature>
<proteinExistence type="predicted"/>
<dbReference type="SUPFAM" id="SSF51120">
    <property type="entry name" value="beta-Roll"/>
    <property type="match status" value="1"/>
</dbReference>
<feature type="binding site" evidence="3">
    <location>
        <position position="396"/>
    </location>
    <ligand>
        <name>Zn(2+)</name>
        <dbReference type="ChEBI" id="CHEBI:29105"/>
        <label>2</label>
    </ligand>
</feature>
<accession>A0A2T1GNU2</accession>
<feature type="binding site" evidence="3">
    <location>
        <position position="194"/>
    </location>
    <ligand>
        <name>Mg(2+)</name>
        <dbReference type="ChEBI" id="CHEBI:18420"/>
    </ligand>
</feature>
<evidence type="ECO:0000256" key="3">
    <source>
        <dbReference type="PIRSR" id="PIRSR601952-2"/>
    </source>
</evidence>
<dbReference type="SUPFAM" id="SSF53649">
    <property type="entry name" value="Alkaline phosphatase-like"/>
    <property type="match status" value="1"/>
</dbReference>
<dbReference type="Gene3D" id="3.40.720.10">
    <property type="entry name" value="Alkaline Phosphatase, subunit A"/>
    <property type="match status" value="2"/>
</dbReference>
<keyword evidence="3" id="KW-0479">Metal-binding</keyword>
<dbReference type="InterPro" id="IPR001952">
    <property type="entry name" value="Alkaline_phosphatase"/>
</dbReference>
<dbReference type="PANTHER" id="PTHR11596:SF5">
    <property type="entry name" value="ALKALINE PHOSPHATASE"/>
    <property type="match status" value="1"/>
</dbReference>
<dbReference type="PRINTS" id="PR00313">
    <property type="entry name" value="CABNDNGRPT"/>
</dbReference>